<dbReference type="Pfam" id="PF01653">
    <property type="entry name" value="DNA_ligase_aden"/>
    <property type="match status" value="1"/>
</dbReference>
<accession>A0A2D0YP42</accession>
<keyword evidence="3" id="KW-0235">DNA replication</keyword>
<keyword evidence="8" id="KW-1185">Reference proteome</keyword>
<protein>
    <recommendedName>
        <fullName evidence="1">DNA ligase (NAD(+))</fullName>
        <ecNumber evidence="1">6.5.1.2</ecNumber>
    </recommendedName>
</protein>
<dbReference type="InterPro" id="IPR013839">
    <property type="entry name" value="DNAligase_adenylation"/>
</dbReference>
<dbReference type="GO" id="GO:0006260">
    <property type="term" value="P:DNA replication"/>
    <property type="evidence" value="ECO:0007669"/>
    <property type="project" value="UniProtKB-KW"/>
</dbReference>
<dbReference type="InterPro" id="IPR013840">
    <property type="entry name" value="DNAligase_N"/>
</dbReference>
<proteinExistence type="predicted"/>
<organism evidence="7 8">
    <name type="scientific">Vibrio phage JSF12</name>
    <dbReference type="NCBI Taxonomy" id="1983595"/>
    <lineage>
        <taxon>Viruses</taxon>
        <taxon>Duplodnaviria</taxon>
        <taxon>Heunggongvirae</taxon>
        <taxon>Uroviricota</taxon>
        <taxon>Caudoviricetes</taxon>
        <taxon>Demerecviridae</taxon>
        <taxon>Ermolyevavirinae</taxon>
        <taxon>Jesfedecavirus</taxon>
        <taxon>Jesfedecavirus JSF12</taxon>
    </lineage>
</organism>
<dbReference type="EC" id="6.5.1.2" evidence="1"/>
<sequence length="320" mass="35488">MLDKFISQCQAAYYQGAPIISNEEYDALVRIDPASEHFIGEAGEVPHVYRMYSLEKKYPGRGDELPNLVNYQETPKLDGCAVSHLYIDGKYVRSLTRGDGIKGRDVTANLSMLVPEKLDTNMHIVQVTGEVCTTEEVQNRRNFASGAVNLKDVTEFKNRVVEGGLIFVAYGFQGNRETDTYINDMNWLSSQKFNTVLDESIASLVECGAIPTDGRVYRMIHNNKFYAAGFTSKYPKGAFAVKEDEEGIWTVLEDVVWQVGGSGKVTPVGIVKEVVIDDAKITRVTLNNVDYMEAIGLTRIGQEVSIIRAGGIIPKVIGVR</sequence>
<dbReference type="EMBL" id="KY883655">
    <property type="protein sequence ID" value="ASV43662.1"/>
    <property type="molecule type" value="Genomic_DNA"/>
</dbReference>
<dbReference type="SUPFAM" id="SSF56091">
    <property type="entry name" value="DNA ligase/mRNA capping enzyme, catalytic domain"/>
    <property type="match status" value="1"/>
</dbReference>
<dbReference type="Gene3D" id="3.30.470.30">
    <property type="entry name" value="DNA ligase/mRNA capping enzyme"/>
    <property type="match status" value="1"/>
</dbReference>
<evidence type="ECO:0000256" key="5">
    <source>
        <dbReference type="ARBA" id="ARBA00034005"/>
    </source>
</evidence>
<keyword evidence="4" id="KW-0520">NAD</keyword>
<name>A0A2D0YP42_9CAUD</name>
<dbReference type="GeneID" id="54985102"/>
<evidence type="ECO:0000256" key="4">
    <source>
        <dbReference type="ARBA" id="ARBA00023027"/>
    </source>
</evidence>
<evidence type="ECO:0000256" key="2">
    <source>
        <dbReference type="ARBA" id="ARBA00022598"/>
    </source>
</evidence>
<feature type="domain" description="NAD-dependent DNA ligase N-terminal" evidence="6">
    <location>
        <begin position="2"/>
        <end position="320"/>
    </location>
</feature>
<evidence type="ECO:0000313" key="7">
    <source>
        <dbReference type="EMBL" id="ASV43662.1"/>
    </source>
</evidence>
<dbReference type="GO" id="GO:0006281">
    <property type="term" value="P:DNA repair"/>
    <property type="evidence" value="ECO:0007669"/>
    <property type="project" value="InterPro"/>
</dbReference>
<dbReference type="GO" id="GO:0003911">
    <property type="term" value="F:DNA ligase (NAD+) activity"/>
    <property type="evidence" value="ECO:0007669"/>
    <property type="project" value="UniProtKB-EC"/>
</dbReference>
<reference evidence="7 8" key="1">
    <citation type="journal article" date="2017" name="Sci. Rep.">
        <title>Analysis of the CRISPR-Cas system in bacteriophages active on epidemic strains of Vibrio cholerae in Bangladesh.</title>
        <authorList>
            <person name="Naser I.B."/>
            <person name="Hoque M.M."/>
            <person name="Nahid M.A."/>
            <person name="Tareq T.M."/>
            <person name="Rocky M.K."/>
            <person name="Faruque S.M."/>
        </authorList>
    </citation>
    <scope>NUCLEOTIDE SEQUENCE [LARGE SCALE GENOMIC DNA]</scope>
</reference>
<dbReference type="Pfam" id="PF03120">
    <property type="entry name" value="OB_DNA_ligase"/>
    <property type="match status" value="1"/>
</dbReference>
<evidence type="ECO:0000256" key="3">
    <source>
        <dbReference type="ARBA" id="ARBA00022705"/>
    </source>
</evidence>
<dbReference type="Proteomes" id="UP000241680">
    <property type="component" value="Segment"/>
</dbReference>
<comment type="catalytic activity">
    <reaction evidence="5">
        <text>NAD(+) + (deoxyribonucleotide)n-3'-hydroxyl + 5'-phospho-(deoxyribonucleotide)m = (deoxyribonucleotide)n+m + AMP + beta-nicotinamide D-nucleotide.</text>
        <dbReference type="EC" id="6.5.1.2"/>
    </reaction>
</comment>
<keyword evidence="2 7" id="KW-0436">Ligase</keyword>
<dbReference type="SUPFAM" id="SSF50249">
    <property type="entry name" value="Nucleic acid-binding proteins"/>
    <property type="match status" value="1"/>
</dbReference>
<evidence type="ECO:0000259" key="6">
    <source>
        <dbReference type="SMART" id="SM00532"/>
    </source>
</evidence>
<dbReference type="SMART" id="SM00532">
    <property type="entry name" value="LIGANc"/>
    <property type="match status" value="1"/>
</dbReference>
<dbReference type="InterPro" id="IPR004150">
    <property type="entry name" value="NAD_DNA_ligase_OB"/>
</dbReference>
<dbReference type="KEGG" id="vg:54985102"/>
<evidence type="ECO:0000256" key="1">
    <source>
        <dbReference type="ARBA" id="ARBA00012722"/>
    </source>
</evidence>
<dbReference type="RefSeq" id="YP_009794827.1">
    <property type="nucleotide sequence ID" value="NC_047882.1"/>
</dbReference>
<dbReference type="InterPro" id="IPR012340">
    <property type="entry name" value="NA-bd_OB-fold"/>
</dbReference>
<evidence type="ECO:0000313" key="8">
    <source>
        <dbReference type="Proteomes" id="UP000241680"/>
    </source>
</evidence>
<dbReference type="Gene3D" id="2.40.50.140">
    <property type="entry name" value="Nucleic acid-binding proteins"/>
    <property type="match status" value="1"/>
</dbReference>